<feature type="transmembrane region" description="Helical" evidence="1">
    <location>
        <begin position="26"/>
        <end position="51"/>
    </location>
</feature>
<evidence type="ECO:0000256" key="1">
    <source>
        <dbReference type="SAM" id="Phobius"/>
    </source>
</evidence>
<organism evidence="2 3">
    <name type="scientific">Phytophthora fragariaefolia</name>
    <dbReference type="NCBI Taxonomy" id="1490495"/>
    <lineage>
        <taxon>Eukaryota</taxon>
        <taxon>Sar</taxon>
        <taxon>Stramenopiles</taxon>
        <taxon>Oomycota</taxon>
        <taxon>Peronosporomycetes</taxon>
        <taxon>Peronosporales</taxon>
        <taxon>Peronosporaceae</taxon>
        <taxon>Phytophthora</taxon>
    </lineage>
</organism>
<sequence>MISFRAVIGKTFFEDTTADLKQTIRFIMFICAQILLIIVYPAYQALFTIAVDTHHEVFVILMLPLIKSLIKFLLLRMTTHMEDLTPEAVIFTVDFFNALYLATCMQQATASTTMGVVVAIDFIHVIFSLYSHNRRTSTIQQRLRNLVGGHDNVHLLTLIVLLCHKQDIYAKQVRTTIQLRSSLHYHLSNGTQHLLNMLVEIKSSPSCKQKPRSIHPLSSSILIGVPQRPRCVMEAKDLNRIHPIVPEKQENQARNAVQHHDSVTCNSFILQETLETIFTAECHVLTEYLESIIPILYGGFVLVIVRLPNAIYHIDLQGITRQNATATVHSVFILALLELLSFAVLGVVMQRNCGIRTFHHLAFVLETQMVLIQGKLITWALLTMGFRVIHFGKYFYQTPAKVNFMLTAQIIADSELCIDIIG</sequence>
<dbReference type="AlphaFoldDB" id="A0A9W7CMH1"/>
<feature type="transmembrane region" description="Helical" evidence="1">
    <location>
        <begin position="114"/>
        <end position="132"/>
    </location>
</feature>
<comment type="caution">
    <text evidence="2">The sequence shown here is derived from an EMBL/GenBank/DDBJ whole genome shotgun (WGS) entry which is preliminary data.</text>
</comment>
<keyword evidence="3" id="KW-1185">Reference proteome</keyword>
<evidence type="ECO:0000313" key="2">
    <source>
        <dbReference type="EMBL" id="GMF33933.1"/>
    </source>
</evidence>
<feature type="transmembrane region" description="Helical" evidence="1">
    <location>
        <begin position="88"/>
        <end position="108"/>
    </location>
</feature>
<keyword evidence="1" id="KW-0472">Membrane</keyword>
<dbReference type="Proteomes" id="UP001165121">
    <property type="component" value="Unassembled WGS sequence"/>
</dbReference>
<accession>A0A9W7CMH1</accession>
<dbReference type="EMBL" id="BSXT01000772">
    <property type="protein sequence ID" value="GMF33933.1"/>
    <property type="molecule type" value="Genomic_DNA"/>
</dbReference>
<feature type="transmembrane region" description="Helical" evidence="1">
    <location>
        <begin position="57"/>
        <end position="76"/>
    </location>
</feature>
<protein>
    <submittedName>
        <fullName evidence="2">Unnamed protein product</fullName>
    </submittedName>
</protein>
<name>A0A9W7CMH1_9STRA</name>
<gene>
    <name evidence="2" type="ORF">Pfra01_000857200</name>
</gene>
<feature type="transmembrane region" description="Helical" evidence="1">
    <location>
        <begin position="376"/>
        <end position="396"/>
    </location>
</feature>
<keyword evidence="1" id="KW-0812">Transmembrane</keyword>
<evidence type="ECO:0000313" key="3">
    <source>
        <dbReference type="Proteomes" id="UP001165121"/>
    </source>
</evidence>
<reference evidence="2" key="1">
    <citation type="submission" date="2023-04" db="EMBL/GenBank/DDBJ databases">
        <title>Phytophthora fragariaefolia NBRC 109709.</title>
        <authorList>
            <person name="Ichikawa N."/>
            <person name="Sato H."/>
            <person name="Tonouchi N."/>
        </authorList>
    </citation>
    <scope>NUCLEOTIDE SEQUENCE</scope>
    <source>
        <strain evidence="2">NBRC 109709</strain>
    </source>
</reference>
<dbReference type="OrthoDB" id="124245at2759"/>
<keyword evidence="1" id="KW-1133">Transmembrane helix</keyword>
<feature type="transmembrane region" description="Helical" evidence="1">
    <location>
        <begin position="326"/>
        <end position="348"/>
    </location>
</feature>
<proteinExistence type="predicted"/>